<protein>
    <submittedName>
        <fullName evidence="2">Uncharacterized protein</fullName>
    </submittedName>
</protein>
<organism evidence="2 3">
    <name type="scientific">Aquirufa aurantiipilula</name>
    <dbReference type="NCBI Taxonomy" id="2696561"/>
    <lineage>
        <taxon>Bacteria</taxon>
        <taxon>Pseudomonadati</taxon>
        <taxon>Bacteroidota</taxon>
        <taxon>Cytophagia</taxon>
        <taxon>Cytophagales</taxon>
        <taxon>Flectobacillaceae</taxon>
        <taxon>Aquirufa</taxon>
    </lineage>
</organism>
<feature type="chain" id="PRO_5045840766" evidence="1">
    <location>
        <begin position="24"/>
        <end position="410"/>
    </location>
</feature>
<evidence type="ECO:0000256" key="1">
    <source>
        <dbReference type="SAM" id="SignalP"/>
    </source>
</evidence>
<proteinExistence type="predicted"/>
<evidence type="ECO:0000313" key="2">
    <source>
        <dbReference type="EMBL" id="MDF5691813.1"/>
    </source>
</evidence>
<sequence length="410" mass="46781">MSRKFLICTICCFLKLTSSISQGDSTTVKSYPFLFFDTYNKAYNMRLVNQNFLSIHNYLWDHKPEGTLPRLIFVFGHLFGMVYTHEAGHQNVLLSEGIGSYITPTWNKSGLAIVGGVMDNTLINLRDRNLPAYIRLHTGGLEADYGIIRRIKVDIALNNHNIKDLGPEYSTRIWASIFYLSSSTFKLYSIPESKDQLNNDIVGHDIWGYIKHINRPDAPFHRYIQFEELTANERAQLNRIAISSLFNLLGPGKVKFLVGGSKVSLGGSYLLTPFGDMFEQSIFIKKKNLKLQTDLRMYQNKYYQSIGFGISLFDKKISNNLNINLSANYWSQPSEFSFLTKQFKSGGSIDVLGKWMPKFTEGKFSIDGALHVKTKGFEPEEPFLSDGIYFRLGLTFYQKFKNDDSIPLSV</sequence>
<comment type="caution">
    <text evidence="2">The sequence shown here is derived from an EMBL/GenBank/DDBJ whole genome shotgun (WGS) entry which is preliminary data.</text>
</comment>
<reference evidence="2 3" key="1">
    <citation type="submission" date="2023-03" db="EMBL/GenBank/DDBJ databases">
        <title>Genome sequencing of Aquirufa.</title>
        <authorList>
            <person name="Pitt A."/>
            <person name="Hahn M.W."/>
        </authorList>
    </citation>
    <scope>NUCLEOTIDE SEQUENCE [LARGE SCALE GENOMIC DNA]</scope>
    <source>
        <strain evidence="2 3">WAEICH-18A</strain>
    </source>
</reference>
<gene>
    <name evidence="2" type="ORF">PQG43_13155</name>
</gene>
<keyword evidence="3" id="KW-1185">Reference proteome</keyword>
<feature type="signal peptide" evidence="1">
    <location>
        <begin position="1"/>
        <end position="23"/>
    </location>
</feature>
<evidence type="ECO:0000313" key="3">
    <source>
        <dbReference type="Proteomes" id="UP001321344"/>
    </source>
</evidence>
<dbReference type="Proteomes" id="UP001321344">
    <property type="component" value="Unassembled WGS sequence"/>
</dbReference>
<dbReference type="EMBL" id="JARJOW010000014">
    <property type="protein sequence ID" value="MDF5691813.1"/>
    <property type="molecule type" value="Genomic_DNA"/>
</dbReference>
<name>A0ABT6BQT0_9BACT</name>
<accession>A0ABT6BQT0</accession>
<keyword evidence="1" id="KW-0732">Signal</keyword>